<proteinExistence type="inferred from homology"/>
<dbReference type="PANTHER" id="PTHR43918">
    <property type="entry name" value="ACETYLCHOLINESTERASE"/>
    <property type="match status" value="1"/>
</dbReference>
<feature type="region of interest" description="Disordered" evidence="3">
    <location>
        <begin position="730"/>
        <end position="790"/>
    </location>
</feature>
<comment type="similarity">
    <text evidence="1">Belongs to the type-B carboxylesterase/lipase family.</text>
</comment>
<dbReference type="PROSITE" id="PS00122">
    <property type="entry name" value="CARBOXYLESTERASE_B_1"/>
    <property type="match status" value="1"/>
</dbReference>
<dbReference type="InterPro" id="IPR019826">
    <property type="entry name" value="Carboxylesterase_B_AS"/>
</dbReference>
<feature type="compositionally biased region" description="Low complexity" evidence="3">
    <location>
        <begin position="731"/>
        <end position="746"/>
    </location>
</feature>
<dbReference type="InterPro" id="IPR019819">
    <property type="entry name" value="Carboxylesterase_B_CS"/>
</dbReference>
<dbReference type="InterPro" id="IPR002018">
    <property type="entry name" value="CarbesteraseB"/>
</dbReference>
<feature type="transmembrane region" description="Helical" evidence="4">
    <location>
        <begin position="693"/>
        <end position="714"/>
    </location>
</feature>
<dbReference type="EMBL" id="JAZHXI010000017">
    <property type="protein sequence ID" value="KAL2062501.1"/>
    <property type="molecule type" value="Genomic_DNA"/>
</dbReference>
<dbReference type="Proteomes" id="UP001595075">
    <property type="component" value="Unassembled WGS sequence"/>
</dbReference>
<keyword evidence="2" id="KW-0378">Hydrolase</keyword>
<evidence type="ECO:0000256" key="1">
    <source>
        <dbReference type="ARBA" id="ARBA00005964"/>
    </source>
</evidence>
<reference evidence="7 8" key="1">
    <citation type="journal article" date="2024" name="Commun. Biol.">
        <title>Comparative genomic analysis of thermophilic fungi reveals convergent evolutionary adaptations and gene losses.</title>
        <authorList>
            <person name="Steindorff A.S."/>
            <person name="Aguilar-Pontes M.V."/>
            <person name="Robinson A.J."/>
            <person name="Andreopoulos B."/>
            <person name="LaButti K."/>
            <person name="Kuo A."/>
            <person name="Mondo S."/>
            <person name="Riley R."/>
            <person name="Otillar R."/>
            <person name="Haridas S."/>
            <person name="Lipzen A."/>
            <person name="Grimwood J."/>
            <person name="Schmutz J."/>
            <person name="Clum A."/>
            <person name="Reid I.D."/>
            <person name="Moisan M.C."/>
            <person name="Butler G."/>
            <person name="Nguyen T.T.M."/>
            <person name="Dewar K."/>
            <person name="Conant G."/>
            <person name="Drula E."/>
            <person name="Henrissat B."/>
            <person name="Hansel C."/>
            <person name="Singer S."/>
            <person name="Hutchinson M.I."/>
            <person name="de Vries R.P."/>
            <person name="Natvig D.O."/>
            <person name="Powell A.J."/>
            <person name="Tsang A."/>
            <person name="Grigoriev I.V."/>
        </authorList>
    </citation>
    <scope>NUCLEOTIDE SEQUENCE [LARGE SCALE GENOMIC DNA]</scope>
    <source>
        <strain evidence="7 8">CBS 494.80</strain>
    </source>
</reference>
<evidence type="ECO:0000256" key="2">
    <source>
        <dbReference type="ARBA" id="ARBA00022801"/>
    </source>
</evidence>
<keyword evidence="5" id="KW-0732">Signal</keyword>
<evidence type="ECO:0000256" key="5">
    <source>
        <dbReference type="SAM" id="SignalP"/>
    </source>
</evidence>
<keyword evidence="4" id="KW-0472">Membrane</keyword>
<keyword evidence="8" id="KW-1185">Reference proteome</keyword>
<evidence type="ECO:0000313" key="8">
    <source>
        <dbReference type="Proteomes" id="UP001595075"/>
    </source>
</evidence>
<evidence type="ECO:0000259" key="6">
    <source>
        <dbReference type="Pfam" id="PF00135"/>
    </source>
</evidence>
<gene>
    <name evidence="7" type="ORF">VTL71DRAFT_6767</name>
</gene>
<feature type="compositionally biased region" description="Polar residues" evidence="3">
    <location>
        <begin position="767"/>
        <end position="783"/>
    </location>
</feature>
<evidence type="ECO:0000256" key="4">
    <source>
        <dbReference type="SAM" id="Phobius"/>
    </source>
</evidence>
<dbReference type="Gene3D" id="3.40.50.1820">
    <property type="entry name" value="alpha/beta hydrolase"/>
    <property type="match status" value="1"/>
</dbReference>
<name>A0ABR4BXV5_9HELO</name>
<evidence type="ECO:0000313" key="7">
    <source>
        <dbReference type="EMBL" id="KAL2062501.1"/>
    </source>
</evidence>
<dbReference type="Pfam" id="PF00135">
    <property type="entry name" value="COesterase"/>
    <property type="match status" value="1"/>
</dbReference>
<keyword evidence="4" id="KW-0812">Transmembrane</keyword>
<dbReference type="InterPro" id="IPR029058">
    <property type="entry name" value="AB_hydrolase_fold"/>
</dbReference>
<organism evidence="7 8">
    <name type="scientific">Oculimacula yallundae</name>
    <dbReference type="NCBI Taxonomy" id="86028"/>
    <lineage>
        <taxon>Eukaryota</taxon>
        <taxon>Fungi</taxon>
        <taxon>Dikarya</taxon>
        <taxon>Ascomycota</taxon>
        <taxon>Pezizomycotina</taxon>
        <taxon>Leotiomycetes</taxon>
        <taxon>Helotiales</taxon>
        <taxon>Ploettnerulaceae</taxon>
        <taxon>Oculimacula</taxon>
    </lineage>
</organism>
<dbReference type="SUPFAM" id="SSF53474">
    <property type="entry name" value="alpha/beta-Hydrolases"/>
    <property type="match status" value="1"/>
</dbReference>
<dbReference type="InterPro" id="IPR050654">
    <property type="entry name" value="AChE-related_enzymes"/>
</dbReference>
<feature type="signal peptide" evidence="5">
    <location>
        <begin position="1"/>
        <end position="21"/>
    </location>
</feature>
<evidence type="ECO:0000256" key="3">
    <source>
        <dbReference type="SAM" id="MobiDB-lite"/>
    </source>
</evidence>
<keyword evidence="4" id="KW-1133">Transmembrane helix</keyword>
<accession>A0ABR4BXV5</accession>
<dbReference type="PROSITE" id="PS00941">
    <property type="entry name" value="CARBOXYLESTERASE_B_2"/>
    <property type="match status" value="1"/>
</dbReference>
<feature type="domain" description="Carboxylesterase type B" evidence="6">
    <location>
        <begin position="42"/>
        <end position="543"/>
    </location>
</feature>
<protein>
    <recommendedName>
        <fullName evidence="6">Carboxylesterase type B domain-containing protein</fullName>
    </recommendedName>
</protein>
<comment type="caution">
    <text evidence="7">The sequence shown here is derived from an EMBL/GenBank/DDBJ whole genome shotgun (WGS) entry which is preliminary data.</text>
</comment>
<dbReference type="PANTHER" id="PTHR43918:SF4">
    <property type="entry name" value="CARBOXYLIC ESTER HYDROLASE"/>
    <property type="match status" value="1"/>
</dbReference>
<feature type="chain" id="PRO_5045360404" description="Carboxylesterase type B domain-containing protein" evidence="5">
    <location>
        <begin position="22"/>
        <end position="817"/>
    </location>
</feature>
<sequence length="817" mass="87374">MHLSTSLFLLSSLALPSHTLSLPPSPPAPCPPSPPLSNAEIPTVTVLNGSYSGTRLQSFNQDAFLGIPFAEPPVGDLRFANPKALEGTKWDGVHEAGSYQKHCIGYGGDQIGYEQSEDCLYLNVVRPSGYEHESLPVAVWIHGGGFYMGGAPDRRYNLSFIVSNSVEINKPVIGVSIAYRLGPFGFLNGQEIASAGARNVGLKDQRLALNWINENIDAFGGDPDKVTIWGESAGAASVGFHLTAFDGRDDGLFRGAIMESGGPIFFGELKTSGDYQEMYDGVVEKVGCGNATDSVQCLRGVDFESLNKVLNTTDAADWLPALDGDFVARYGSEQLEDGAFVHVPVISGANSDEGTAFSPRGIETESDLINVINATNAWPSPVLDSLVSAYVDSNTSDYLIPASATLGGDITLPLPFGTFWRKSTAYSGDLFFIAARRLTCSTWAAAGLDTYCYRFNTIPNGTPFPIAATHFTEVAFVFNTLDGNGYAINPFEGKSQGYRDLSTLMSKSWASFVSDLDPNSWKGRRGFVEGGKEWPKYECEDPEEIVFEGNRTSFVGSDDYREVGMRVMNENWGARKHPSTKKRYSSFTALWSCGTPGTATQKFCCAQGNSLGSCCSSNFSLGYTGRAFQPGFDAIIANLTLELQAAYSPGSPSISVPAASATRDANEAQCSNGRIVSSVTENSSNNGDLGTKIGLGVGIPLGVLAAGILGWLFYIETMKKRRFATRSGVQAASAESSPPSPSITSPMVQQNTGSSAGYGFGGAYSDHPSSPGLSSATTVQEMQQPYPAAYLPKSNPYSPISPIYEAPPENTFHEMRA</sequence>